<dbReference type="GO" id="GO:0003713">
    <property type="term" value="F:transcription coactivator activity"/>
    <property type="evidence" value="ECO:0007669"/>
    <property type="project" value="TreeGrafter"/>
</dbReference>
<dbReference type="AlphaFoldDB" id="A0AA88WP34"/>
<sequence length="422" mass="46232">MQPPHQHSRVNLAEVKAEIVRKLGPERSKQYFSYLSGLLSLKLSKVEFNNLCLRIVGRENIPLHNQFVRSILKNACTAKVPPLTYDVEVIKPTKVDGIKEPPADGYLQNGSHPTITQALNQSALSNGGILPLSPRKARTGNRDRRVRGDQRKALEPNGRTNLISQQSSIASSGNYNVISENGDLSVPDIRRPLQRHQGIVQHLENEGEVSCHPPAKLSAIKLSPDGPASVHNKDKLDLLVKDTGTEDFSRGILHAPLGIPCCPGSIGGARRAVPLASGSEGVNMFSDGGLLDTVTLRERVEQIAATQGLQGVSMDCAKILNSGLDAYLKSLIKSCFELVAVQSGHEQTKNSTLNLKLLNGVRPGHHYQIQSSSLALEVMQEHRLHCPISLLDFRVAMELNPQQLGEDWPLLLEKICTHTYEE</sequence>
<keyword evidence="3" id="KW-0804">Transcription</keyword>
<dbReference type="Pfam" id="PF12767">
    <property type="entry name" value="SAGA-Tad1"/>
    <property type="match status" value="1"/>
</dbReference>
<keyword evidence="7" id="KW-1185">Reference proteome</keyword>
<evidence type="ECO:0000256" key="2">
    <source>
        <dbReference type="ARBA" id="ARBA00023015"/>
    </source>
</evidence>
<organism evidence="6 7">
    <name type="scientific">Escallonia herrerae</name>
    <dbReference type="NCBI Taxonomy" id="1293975"/>
    <lineage>
        <taxon>Eukaryota</taxon>
        <taxon>Viridiplantae</taxon>
        <taxon>Streptophyta</taxon>
        <taxon>Embryophyta</taxon>
        <taxon>Tracheophyta</taxon>
        <taxon>Spermatophyta</taxon>
        <taxon>Magnoliopsida</taxon>
        <taxon>eudicotyledons</taxon>
        <taxon>Gunneridae</taxon>
        <taxon>Pentapetalae</taxon>
        <taxon>asterids</taxon>
        <taxon>campanulids</taxon>
        <taxon>Escalloniales</taxon>
        <taxon>Escalloniaceae</taxon>
        <taxon>Escallonia</taxon>
    </lineage>
</organism>
<keyword evidence="4" id="KW-0539">Nucleus</keyword>
<dbReference type="InterPro" id="IPR024738">
    <property type="entry name" value="Hfi1/Tada1"/>
</dbReference>
<feature type="region of interest" description="Disordered" evidence="5">
    <location>
        <begin position="125"/>
        <end position="154"/>
    </location>
</feature>
<evidence type="ECO:0000256" key="3">
    <source>
        <dbReference type="ARBA" id="ARBA00023163"/>
    </source>
</evidence>
<reference evidence="6" key="1">
    <citation type="submission" date="2022-12" db="EMBL/GenBank/DDBJ databases">
        <title>Draft genome assemblies for two species of Escallonia (Escalloniales).</title>
        <authorList>
            <person name="Chanderbali A."/>
            <person name="Dervinis C."/>
            <person name="Anghel I."/>
            <person name="Soltis D."/>
            <person name="Soltis P."/>
            <person name="Zapata F."/>
        </authorList>
    </citation>
    <scope>NUCLEOTIDE SEQUENCE</scope>
    <source>
        <strain evidence="6">UCBG64.0493</strain>
        <tissue evidence="6">Leaf</tissue>
    </source>
</reference>
<gene>
    <name evidence="6" type="ORF">RJ639_037873</name>
</gene>
<dbReference type="CDD" id="cd22933">
    <property type="entry name" value="HFD_HFI1"/>
    <property type="match status" value="1"/>
</dbReference>
<comment type="caution">
    <text evidence="6">The sequence shown here is derived from an EMBL/GenBank/DDBJ whole genome shotgun (WGS) entry which is preliminary data.</text>
</comment>
<evidence type="ECO:0008006" key="8">
    <source>
        <dbReference type="Google" id="ProtNLM"/>
    </source>
</evidence>
<dbReference type="GO" id="GO:0000124">
    <property type="term" value="C:SAGA complex"/>
    <property type="evidence" value="ECO:0007669"/>
    <property type="project" value="TreeGrafter"/>
</dbReference>
<evidence type="ECO:0000313" key="6">
    <source>
        <dbReference type="EMBL" id="KAK3029350.1"/>
    </source>
</evidence>
<evidence type="ECO:0000256" key="4">
    <source>
        <dbReference type="ARBA" id="ARBA00023242"/>
    </source>
</evidence>
<evidence type="ECO:0000313" key="7">
    <source>
        <dbReference type="Proteomes" id="UP001188597"/>
    </source>
</evidence>
<protein>
    <recommendedName>
        <fullName evidence="8">Transcriptional coactivator Hfi1/Transcriptional adapter 1</fullName>
    </recommendedName>
</protein>
<comment type="subcellular location">
    <subcellularLocation>
        <location evidence="1">Nucleus</location>
    </subcellularLocation>
</comment>
<evidence type="ECO:0000256" key="5">
    <source>
        <dbReference type="SAM" id="MobiDB-lite"/>
    </source>
</evidence>
<feature type="compositionally biased region" description="Basic and acidic residues" evidence="5">
    <location>
        <begin position="140"/>
        <end position="154"/>
    </location>
</feature>
<dbReference type="GO" id="GO:0006357">
    <property type="term" value="P:regulation of transcription by RNA polymerase II"/>
    <property type="evidence" value="ECO:0007669"/>
    <property type="project" value="TreeGrafter"/>
</dbReference>
<dbReference type="PANTHER" id="PTHR21277">
    <property type="entry name" value="TRANSCRIPTIONAL ADAPTER 1"/>
    <property type="match status" value="1"/>
</dbReference>
<dbReference type="EMBL" id="JAVXUP010000381">
    <property type="protein sequence ID" value="KAK3029350.1"/>
    <property type="molecule type" value="Genomic_DNA"/>
</dbReference>
<proteinExistence type="predicted"/>
<evidence type="ECO:0000256" key="1">
    <source>
        <dbReference type="ARBA" id="ARBA00004123"/>
    </source>
</evidence>
<dbReference type="PANTHER" id="PTHR21277:SF5">
    <property type="entry name" value="TRANSCRIPTIONAL ADAPTER 1"/>
    <property type="match status" value="1"/>
</dbReference>
<accession>A0AA88WP34</accession>
<dbReference type="GO" id="GO:0005634">
    <property type="term" value="C:nucleus"/>
    <property type="evidence" value="ECO:0007669"/>
    <property type="project" value="UniProtKB-SubCell"/>
</dbReference>
<name>A0AA88WP34_9ASTE</name>
<dbReference type="Proteomes" id="UP001188597">
    <property type="component" value="Unassembled WGS sequence"/>
</dbReference>
<keyword evidence="2" id="KW-0805">Transcription regulation</keyword>